<reference evidence="2 3" key="1">
    <citation type="submission" date="2018-04" db="EMBL/GenBank/DDBJ databases">
        <title>Genomic Encyclopedia of Archaeal and Bacterial Type Strains, Phase II (KMG-II): from individual species to whole genera.</title>
        <authorList>
            <person name="Goeker M."/>
        </authorList>
    </citation>
    <scope>NUCLEOTIDE SEQUENCE [LARGE SCALE GENOMIC DNA]</scope>
    <source>
        <strain evidence="2 3">DSM 23382</strain>
    </source>
</reference>
<keyword evidence="3" id="KW-1185">Reference proteome</keyword>
<comment type="caution">
    <text evidence="2">The sequence shown here is derived from an EMBL/GenBank/DDBJ whole genome shotgun (WGS) entry which is preliminary data.</text>
</comment>
<evidence type="ECO:0000256" key="1">
    <source>
        <dbReference type="SAM" id="SignalP"/>
    </source>
</evidence>
<evidence type="ECO:0000313" key="2">
    <source>
        <dbReference type="EMBL" id="PTW61010.1"/>
    </source>
</evidence>
<dbReference type="AlphaFoldDB" id="A0A2T5VB75"/>
<sequence>MKSKAGRLAFAVAIGGSALTFAAIGSFSGSDNGVVKKSDRLRMEITVACGTDVISDAGGGCETIANRTPWTKPGESYETTALQDGANTTILVKHRIEQ</sequence>
<gene>
    <name evidence="2" type="ORF">C8N35_103192</name>
</gene>
<name>A0A2T5VB75_9HYPH</name>
<feature type="signal peptide" evidence="1">
    <location>
        <begin position="1"/>
        <end position="22"/>
    </location>
</feature>
<accession>A0A2T5VB75</accession>
<dbReference type="EMBL" id="QAYG01000003">
    <property type="protein sequence ID" value="PTW61010.1"/>
    <property type="molecule type" value="Genomic_DNA"/>
</dbReference>
<organism evidence="2 3">
    <name type="scientific">Breoghania corrubedonensis</name>
    <dbReference type="NCBI Taxonomy" id="665038"/>
    <lineage>
        <taxon>Bacteria</taxon>
        <taxon>Pseudomonadati</taxon>
        <taxon>Pseudomonadota</taxon>
        <taxon>Alphaproteobacteria</taxon>
        <taxon>Hyphomicrobiales</taxon>
        <taxon>Stappiaceae</taxon>
        <taxon>Breoghania</taxon>
    </lineage>
</organism>
<dbReference type="Proteomes" id="UP000244081">
    <property type="component" value="Unassembled WGS sequence"/>
</dbReference>
<feature type="chain" id="PRO_5015407506" description="Secreted protein" evidence="1">
    <location>
        <begin position="23"/>
        <end position="98"/>
    </location>
</feature>
<evidence type="ECO:0008006" key="4">
    <source>
        <dbReference type="Google" id="ProtNLM"/>
    </source>
</evidence>
<dbReference type="RefSeq" id="WP_107989828.1">
    <property type="nucleotide sequence ID" value="NZ_QAYG01000003.1"/>
</dbReference>
<protein>
    <recommendedName>
        <fullName evidence="4">Secreted protein</fullName>
    </recommendedName>
</protein>
<dbReference type="OrthoDB" id="9880059at2"/>
<keyword evidence="1" id="KW-0732">Signal</keyword>
<proteinExistence type="predicted"/>
<evidence type="ECO:0000313" key="3">
    <source>
        <dbReference type="Proteomes" id="UP000244081"/>
    </source>
</evidence>